<feature type="compositionally biased region" description="Low complexity" evidence="1">
    <location>
        <begin position="14"/>
        <end position="26"/>
    </location>
</feature>
<evidence type="ECO:0000256" key="1">
    <source>
        <dbReference type="SAM" id="MobiDB-lite"/>
    </source>
</evidence>
<proteinExistence type="predicted"/>
<dbReference type="AlphaFoldDB" id="G2ZIZ2"/>
<gene>
    <name evidence="2" type="ORF">BDB_20027</name>
</gene>
<name>G2ZIZ2_9RALS</name>
<organism evidence="2">
    <name type="scientific">blood disease bacterium R229</name>
    <dbReference type="NCBI Taxonomy" id="741978"/>
    <lineage>
        <taxon>Bacteria</taxon>
        <taxon>Pseudomonadati</taxon>
        <taxon>Pseudomonadota</taxon>
        <taxon>Betaproteobacteria</taxon>
        <taxon>Burkholderiales</taxon>
        <taxon>Burkholderiaceae</taxon>
        <taxon>Ralstonia</taxon>
        <taxon>Ralstonia solanacearum species complex</taxon>
    </lineage>
</organism>
<accession>G2ZIZ2</accession>
<feature type="compositionally biased region" description="Basic and acidic residues" evidence="1">
    <location>
        <begin position="1"/>
        <end position="11"/>
    </location>
</feature>
<feature type="region of interest" description="Disordered" evidence="1">
    <location>
        <begin position="1"/>
        <end position="32"/>
    </location>
</feature>
<reference evidence="2" key="2">
    <citation type="submission" date="2011-04" db="EMBL/GenBank/DDBJ databases">
        <authorList>
            <person name="Genoscope - CEA"/>
        </authorList>
    </citation>
    <scope>NUCLEOTIDE SEQUENCE</scope>
    <source>
        <strain evidence="2">R229</strain>
    </source>
</reference>
<sequence>MSVDAHQRAEQGRASYSSAASASPTANRPETYKTLSPPFGSFAAVPGIVGVAVPADYRDDPRLGPIAKEWMAEPYVRGRDGVVRRFPPSGGLNSNYLQQLRQGVIYDGPPENVTHRFAGFGVSEDHQQAAFMIDNYPVSSIKAGEFSVYPLPGGKHMVPQPGFSDCTYACELMLLLDRGKVDLSDNAKLPAGVGVRGDTHHLIASLKDRPGCEPLVVPHTINYGRNWFGKQDESRQKAWRDLKDKIDQFGPCIMEKGSHVVMLDNIREENGAFFLTIRDPFHGANVELRDSAALFGGLGGKSDSAIRFTAIFLREQQPR</sequence>
<dbReference type="EMBL" id="FR854059">
    <property type="protein sequence ID" value="CCA79004.1"/>
    <property type="molecule type" value="Genomic_DNA"/>
</dbReference>
<reference evidence="2" key="1">
    <citation type="journal article" date="2011" name="PLoS ONE">
        <title>Ralstonia syzygii, the Blood Disease Bacterium and some Asian R. solanacearum strains form a single genomic species despite divergent lifestyles.</title>
        <authorList>
            <person name="Remenant B."/>
            <person name="de Cambiaire J.C."/>
            <person name="Cellier G."/>
            <person name="Jacobs J.M."/>
            <person name="Mangenot S."/>
            <person name="Barbe V."/>
            <person name="Lajus A."/>
            <person name="Vallenet D."/>
            <person name="Medigue C."/>
            <person name="Fegan M."/>
            <person name="Allen C."/>
            <person name="Prior P."/>
        </authorList>
    </citation>
    <scope>NUCLEOTIDE SEQUENCE</scope>
    <source>
        <strain evidence="2">R229</strain>
    </source>
</reference>
<protein>
    <submittedName>
        <fullName evidence="2">Uncharacterized protein</fullName>
    </submittedName>
</protein>
<evidence type="ECO:0000313" key="2">
    <source>
        <dbReference type="EMBL" id="CCA79004.1"/>
    </source>
</evidence>